<feature type="compositionally biased region" description="Basic and acidic residues" evidence="10">
    <location>
        <begin position="75"/>
        <end position="86"/>
    </location>
</feature>
<evidence type="ECO:0000256" key="1">
    <source>
        <dbReference type="ARBA" id="ARBA00004162"/>
    </source>
</evidence>
<dbReference type="Gene3D" id="1.20.5.3310">
    <property type="match status" value="1"/>
</dbReference>
<dbReference type="Pfam" id="PF02416">
    <property type="entry name" value="TatA_B_E"/>
    <property type="match status" value="1"/>
</dbReference>
<name>A0ABX5VL50_9MICO</name>
<dbReference type="RefSeq" id="WP_139948371.1">
    <property type="nucleotide sequence ID" value="NZ_CP040899.1"/>
</dbReference>
<evidence type="ECO:0000313" key="11">
    <source>
        <dbReference type="EMBL" id="QDB79197.1"/>
    </source>
</evidence>
<evidence type="ECO:0000256" key="3">
    <source>
        <dbReference type="ARBA" id="ARBA00022475"/>
    </source>
</evidence>
<proteinExistence type="inferred from homology"/>
<gene>
    <name evidence="9 11" type="primary">tatA</name>
    <name evidence="11" type="ORF">FE251_07295</name>
</gene>
<evidence type="ECO:0000256" key="4">
    <source>
        <dbReference type="ARBA" id="ARBA00022692"/>
    </source>
</evidence>
<dbReference type="InterPro" id="IPR003369">
    <property type="entry name" value="TatA/B/E"/>
</dbReference>
<evidence type="ECO:0000256" key="6">
    <source>
        <dbReference type="ARBA" id="ARBA00022989"/>
    </source>
</evidence>
<dbReference type="HAMAP" id="MF_00236">
    <property type="entry name" value="TatA_E"/>
    <property type="match status" value="1"/>
</dbReference>
<keyword evidence="6 9" id="KW-1133">Transmembrane helix</keyword>
<reference evidence="11 12" key="1">
    <citation type="submission" date="2019-05" db="EMBL/GenBank/DDBJ databases">
        <title>Georgenia *** sp. nov., and Georgenia *** sp. nov., isolated from the intestinal contents of plateau pika (Ochotona curzoniae) in the Qinghai-Tibet plateau of China.</title>
        <authorList>
            <person name="Tian Z."/>
        </authorList>
    </citation>
    <scope>NUCLEOTIDE SEQUENCE [LARGE SCALE GENOMIC DNA]</scope>
    <source>
        <strain evidence="11 12">Z294</strain>
    </source>
</reference>
<keyword evidence="4 9" id="KW-0812">Transmembrane</keyword>
<comment type="similarity">
    <text evidence="9">Belongs to the TatA/E family.</text>
</comment>
<comment type="subunit">
    <text evidence="9">The Tat system comprises two distinct complexes: a TatABC complex, containing multiple copies of TatA, TatB and TatC subunits, and a separate TatA complex, containing only TatA subunits. Substrates initially bind to the TatABC complex, which probably triggers association of the separate TatA complex to form the active translocon.</text>
</comment>
<comment type="subcellular location">
    <subcellularLocation>
        <location evidence="1 9">Cell membrane</location>
        <topology evidence="1 9">Single-pass membrane protein</topology>
    </subcellularLocation>
</comment>
<dbReference type="InterPro" id="IPR006312">
    <property type="entry name" value="TatA/E"/>
</dbReference>
<dbReference type="PANTHER" id="PTHR42982">
    <property type="entry name" value="SEC-INDEPENDENT PROTEIN TRANSLOCASE PROTEIN TATA"/>
    <property type="match status" value="1"/>
</dbReference>
<protein>
    <recommendedName>
        <fullName evidence="9">Sec-independent protein translocase protein TatA</fullName>
    </recommendedName>
</protein>
<dbReference type="PANTHER" id="PTHR42982:SF8">
    <property type="entry name" value="SEC-INDEPENDENT PROTEIN TRANSLOCASE PROTEIN TATA"/>
    <property type="match status" value="1"/>
</dbReference>
<keyword evidence="12" id="KW-1185">Reference proteome</keyword>
<keyword evidence="5 9" id="KW-0653">Protein transport</keyword>
<evidence type="ECO:0000256" key="8">
    <source>
        <dbReference type="ARBA" id="ARBA00023136"/>
    </source>
</evidence>
<feature type="region of interest" description="Disordered" evidence="10">
    <location>
        <begin position="48"/>
        <end position="105"/>
    </location>
</feature>
<evidence type="ECO:0000256" key="5">
    <source>
        <dbReference type="ARBA" id="ARBA00022927"/>
    </source>
</evidence>
<evidence type="ECO:0000313" key="12">
    <source>
        <dbReference type="Proteomes" id="UP000313948"/>
    </source>
</evidence>
<evidence type="ECO:0000256" key="2">
    <source>
        <dbReference type="ARBA" id="ARBA00022448"/>
    </source>
</evidence>
<comment type="function">
    <text evidence="9">Part of the twin-arginine translocation (Tat) system that transports large folded proteins containing a characteristic twin-arginine motif in their signal peptide across membranes. TatA could form the protein-conducting channel of the Tat system.</text>
</comment>
<accession>A0ABX5VL50</accession>
<organism evidence="11 12">
    <name type="scientific">Georgenia wutianyii</name>
    <dbReference type="NCBI Taxonomy" id="2585135"/>
    <lineage>
        <taxon>Bacteria</taxon>
        <taxon>Bacillati</taxon>
        <taxon>Actinomycetota</taxon>
        <taxon>Actinomycetes</taxon>
        <taxon>Micrococcales</taxon>
        <taxon>Bogoriellaceae</taxon>
        <taxon>Georgenia</taxon>
    </lineage>
</organism>
<dbReference type="Proteomes" id="UP000313948">
    <property type="component" value="Chromosome"/>
</dbReference>
<evidence type="ECO:0000256" key="10">
    <source>
        <dbReference type="SAM" id="MobiDB-lite"/>
    </source>
</evidence>
<keyword evidence="8 9" id="KW-0472">Membrane</keyword>
<dbReference type="EMBL" id="CP040899">
    <property type="protein sequence ID" value="QDB79197.1"/>
    <property type="molecule type" value="Genomic_DNA"/>
</dbReference>
<dbReference type="NCBIfam" id="NF001854">
    <property type="entry name" value="PRK00575.1"/>
    <property type="match status" value="1"/>
</dbReference>
<feature type="compositionally biased region" description="Low complexity" evidence="10">
    <location>
        <begin position="52"/>
        <end position="74"/>
    </location>
</feature>
<keyword evidence="3 9" id="KW-1003">Cell membrane</keyword>
<keyword evidence="2 9" id="KW-0813">Transport</keyword>
<sequence length="105" mass="11297">MRLQFWHIVVLVLLIVILFGAKRLPDVASSVGKSLKIFKKEVTDLTREDDVPAGTTTTTTPAGTTTTTPTPVETTVRDEMRPEFRPGGDPGIAPTPPGGPVSDQR</sequence>
<evidence type="ECO:0000256" key="7">
    <source>
        <dbReference type="ARBA" id="ARBA00023010"/>
    </source>
</evidence>
<evidence type="ECO:0000256" key="9">
    <source>
        <dbReference type="HAMAP-Rule" id="MF_00236"/>
    </source>
</evidence>
<keyword evidence="7 9" id="KW-0811">Translocation</keyword>
<dbReference type="NCBIfam" id="TIGR01411">
    <property type="entry name" value="tatAE"/>
    <property type="match status" value="1"/>
</dbReference>